<dbReference type="Proteomes" id="UP001477672">
    <property type="component" value="Unassembled WGS sequence"/>
</dbReference>
<gene>
    <name evidence="4" type="ORF">WMO24_07120</name>
</gene>
<dbReference type="InterPro" id="IPR011990">
    <property type="entry name" value="TPR-like_helical_dom_sf"/>
</dbReference>
<dbReference type="EMBL" id="JBBMFA010000083">
    <property type="protein sequence ID" value="MEQ2520199.1"/>
    <property type="molecule type" value="Genomic_DNA"/>
</dbReference>
<comment type="caution">
    <text evidence="4">The sequence shown here is derived from an EMBL/GenBank/DDBJ whole genome shotgun (WGS) entry which is preliminary data.</text>
</comment>
<keyword evidence="1" id="KW-0677">Repeat</keyword>
<dbReference type="InterPro" id="IPR019734">
    <property type="entry name" value="TPR_rpt"/>
</dbReference>
<evidence type="ECO:0000256" key="2">
    <source>
        <dbReference type="ARBA" id="ARBA00022803"/>
    </source>
</evidence>
<feature type="repeat" description="TPR" evidence="3">
    <location>
        <begin position="37"/>
        <end position="70"/>
    </location>
</feature>
<dbReference type="InterPro" id="IPR050498">
    <property type="entry name" value="Ycf3"/>
</dbReference>
<sequence length="269" mass="31106">MKFVFNEEKNEEMRHILMMRPTVEEGEKLLAKDETDAAAWYVYGTALGLQGDYDKAVEAYSHGIAYDPFYAPNYFGRGRKLNVSGHFWQAVADFTMAIHLDSDNWTYWYYRATALNMKGHVEESIDDFKKCISLTAPQEHYPLADWLYTSNVELGRYKEAEESLNLVDASVEAPQMDYGYRRSVLLYKGIVKPEEFIDIPLLEKNVLPQKDRVRMELNGLYYSLYCYWLVHGEPEKAKDAIRELLKVAYPGAFAHTKAIPIAKRLGLLE</sequence>
<dbReference type="SMART" id="SM00028">
    <property type="entry name" value="TPR"/>
    <property type="match status" value="3"/>
</dbReference>
<dbReference type="SUPFAM" id="SSF48452">
    <property type="entry name" value="TPR-like"/>
    <property type="match status" value="1"/>
</dbReference>
<evidence type="ECO:0000313" key="4">
    <source>
        <dbReference type="EMBL" id="MEQ2520199.1"/>
    </source>
</evidence>
<dbReference type="PANTHER" id="PTHR44858:SF1">
    <property type="entry name" value="UDP-N-ACETYLGLUCOSAMINE--PEPTIDE N-ACETYLGLUCOSAMINYLTRANSFERASE SPINDLY-RELATED"/>
    <property type="match status" value="1"/>
</dbReference>
<keyword evidence="5" id="KW-1185">Reference proteome</keyword>
<reference evidence="4 5" key="1">
    <citation type="submission" date="2024-03" db="EMBL/GenBank/DDBJ databases">
        <title>Human intestinal bacterial collection.</title>
        <authorList>
            <person name="Pauvert C."/>
            <person name="Hitch T.C.A."/>
            <person name="Clavel T."/>
        </authorList>
    </citation>
    <scope>NUCLEOTIDE SEQUENCE [LARGE SCALE GENOMIC DNA]</scope>
    <source>
        <strain evidence="4 5">CLA-JM-H11</strain>
    </source>
</reference>
<protein>
    <submittedName>
        <fullName evidence="4">Tetratricopeptide repeat protein</fullName>
    </submittedName>
</protein>
<dbReference type="Gene3D" id="1.25.40.10">
    <property type="entry name" value="Tetratricopeptide repeat domain"/>
    <property type="match status" value="2"/>
</dbReference>
<dbReference type="PROSITE" id="PS50005">
    <property type="entry name" value="TPR"/>
    <property type="match status" value="1"/>
</dbReference>
<accession>A0ABV1GEL1</accession>
<proteinExistence type="predicted"/>
<dbReference type="RefSeq" id="WP_349215665.1">
    <property type="nucleotide sequence ID" value="NZ_JBBMFA010000083.1"/>
</dbReference>
<keyword evidence="2 3" id="KW-0802">TPR repeat</keyword>
<dbReference type="Pfam" id="PF13181">
    <property type="entry name" value="TPR_8"/>
    <property type="match status" value="1"/>
</dbReference>
<organism evidence="4 5">
    <name type="scientific">Ruthenibacterium intestinale</name>
    <dbReference type="NCBI Taxonomy" id="3133163"/>
    <lineage>
        <taxon>Bacteria</taxon>
        <taxon>Bacillati</taxon>
        <taxon>Bacillota</taxon>
        <taxon>Clostridia</taxon>
        <taxon>Eubacteriales</taxon>
        <taxon>Oscillospiraceae</taxon>
        <taxon>Ruthenibacterium</taxon>
    </lineage>
</organism>
<evidence type="ECO:0000256" key="3">
    <source>
        <dbReference type="PROSITE-ProRule" id="PRU00339"/>
    </source>
</evidence>
<name>A0ABV1GEL1_9FIRM</name>
<evidence type="ECO:0000256" key="1">
    <source>
        <dbReference type="ARBA" id="ARBA00022737"/>
    </source>
</evidence>
<evidence type="ECO:0000313" key="5">
    <source>
        <dbReference type="Proteomes" id="UP001477672"/>
    </source>
</evidence>
<dbReference type="PANTHER" id="PTHR44858">
    <property type="entry name" value="TETRATRICOPEPTIDE REPEAT PROTEIN 6"/>
    <property type="match status" value="1"/>
</dbReference>